<feature type="transmembrane region" description="Helical" evidence="2">
    <location>
        <begin position="89"/>
        <end position="108"/>
    </location>
</feature>
<protein>
    <submittedName>
        <fullName evidence="3">(northern house mosquito) hypothetical protein</fullName>
    </submittedName>
</protein>
<accession>A0A8D8I4B9</accession>
<name>A0A8D8I4B9_CULPI</name>
<dbReference type="AlphaFoldDB" id="A0A8D8I4B9"/>
<feature type="transmembrane region" description="Helical" evidence="2">
    <location>
        <begin position="25"/>
        <end position="45"/>
    </location>
</feature>
<dbReference type="EMBL" id="HBUE01340459">
    <property type="protein sequence ID" value="CAG6598151.1"/>
    <property type="molecule type" value="Transcribed_RNA"/>
</dbReference>
<keyword evidence="2" id="KW-0472">Membrane</keyword>
<feature type="region of interest" description="Disordered" evidence="1">
    <location>
        <begin position="120"/>
        <end position="139"/>
    </location>
</feature>
<organism evidence="3">
    <name type="scientific">Culex pipiens</name>
    <name type="common">House mosquito</name>
    <dbReference type="NCBI Taxonomy" id="7175"/>
    <lineage>
        <taxon>Eukaryota</taxon>
        <taxon>Metazoa</taxon>
        <taxon>Ecdysozoa</taxon>
        <taxon>Arthropoda</taxon>
        <taxon>Hexapoda</taxon>
        <taxon>Insecta</taxon>
        <taxon>Pterygota</taxon>
        <taxon>Neoptera</taxon>
        <taxon>Endopterygota</taxon>
        <taxon>Diptera</taxon>
        <taxon>Nematocera</taxon>
        <taxon>Culicoidea</taxon>
        <taxon>Culicidae</taxon>
        <taxon>Culicinae</taxon>
        <taxon>Culicini</taxon>
        <taxon>Culex</taxon>
        <taxon>Culex</taxon>
    </lineage>
</organism>
<dbReference type="EMBL" id="HBUE01233599">
    <property type="protein sequence ID" value="CAG6545988.1"/>
    <property type="molecule type" value="Transcribed_RNA"/>
</dbReference>
<evidence type="ECO:0000313" key="3">
    <source>
        <dbReference type="EMBL" id="CAG6545988.1"/>
    </source>
</evidence>
<sequence>MCVYLFVDSGLNSSKHFLLPNGIRFWLSFFSFSVFTIKFCLTPFVSGRTFLLPVLSSARERAFSRARIARSREVERVRNEQKTTQRLKLHFYTIVWFVIISLIHKLLAWDERLARGARERSRREREREREEKSTTSSLPRSRARNAFLLLARIPTMYLV</sequence>
<evidence type="ECO:0000256" key="1">
    <source>
        <dbReference type="SAM" id="MobiDB-lite"/>
    </source>
</evidence>
<feature type="compositionally biased region" description="Basic and acidic residues" evidence="1">
    <location>
        <begin position="120"/>
        <end position="133"/>
    </location>
</feature>
<keyword evidence="2" id="KW-0812">Transmembrane</keyword>
<reference evidence="3" key="1">
    <citation type="submission" date="2021-05" db="EMBL/GenBank/DDBJ databases">
        <authorList>
            <person name="Alioto T."/>
            <person name="Alioto T."/>
            <person name="Gomez Garrido J."/>
        </authorList>
    </citation>
    <scope>NUCLEOTIDE SEQUENCE</scope>
</reference>
<evidence type="ECO:0000256" key="2">
    <source>
        <dbReference type="SAM" id="Phobius"/>
    </source>
</evidence>
<proteinExistence type="predicted"/>
<keyword evidence="2" id="KW-1133">Transmembrane helix</keyword>